<feature type="domain" description="4Fe-4S ferredoxin-type" evidence="2">
    <location>
        <begin position="510"/>
        <end position="540"/>
    </location>
</feature>
<evidence type="ECO:0000259" key="2">
    <source>
        <dbReference type="PROSITE" id="PS51379"/>
    </source>
</evidence>
<evidence type="ECO:0000313" key="3">
    <source>
        <dbReference type="EMBL" id="SUZ71297.1"/>
    </source>
</evidence>
<dbReference type="Pfam" id="PF12838">
    <property type="entry name" value="Fer4_7"/>
    <property type="match status" value="1"/>
</dbReference>
<proteinExistence type="predicted"/>
<accession>A0A381PZB4</accession>
<dbReference type="AlphaFoldDB" id="A0A381PZB4"/>
<dbReference type="Gene3D" id="3.30.70.20">
    <property type="match status" value="1"/>
</dbReference>
<reference evidence="3" key="1">
    <citation type="submission" date="2018-05" db="EMBL/GenBank/DDBJ databases">
        <authorList>
            <person name="Lanie J.A."/>
            <person name="Ng W.-L."/>
            <person name="Kazmierczak K.M."/>
            <person name="Andrzejewski T.M."/>
            <person name="Davidsen T.M."/>
            <person name="Wayne K.J."/>
            <person name="Tettelin H."/>
            <person name="Glass J.I."/>
            <person name="Rusch D."/>
            <person name="Podicherti R."/>
            <person name="Tsui H.-C.T."/>
            <person name="Winkler M.E."/>
        </authorList>
    </citation>
    <scope>NUCLEOTIDE SEQUENCE</scope>
</reference>
<protein>
    <recommendedName>
        <fullName evidence="2">4Fe-4S ferredoxin-type domain-containing protein</fullName>
    </recommendedName>
</protein>
<dbReference type="EMBL" id="UINC01001116">
    <property type="protein sequence ID" value="SUZ71297.1"/>
    <property type="molecule type" value="Genomic_DNA"/>
</dbReference>
<dbReference type="PANTHER" id="PTHR42827:SF1">
    <property type="entry name" value="IRON-SULFUR CLUSTER-BINDING PROTEIN"/>
    <property type="match status" value="1"/>
</dbReference>
<feature type="region of interest" description="Disordered" evidence="1">
    <location>
        <begin position="682"/>
        <end position="701"/>
    </location>
</feature>
<gene>
    <name evidence="3" type="ORF">METZ01_LOCUS24151</name>
</gene>
<evidence type="ECO:0000256" key="1">
    <source>
        <dbReference type="SAM" id="MobiDB-lite"/>
    </source>
</evidence>
<dbReference type="PANTHER" id="PTHR42827">
    <property type="entry name" value="IRON-SULFUR CLUSTER-BINDING PROTEIN-RELATED"/>
    <property type="match status" value="1"/>
</dbReference>
<dbReference type="PROSITE" id="PS51379">
    <property type="entry name" value="4FE4S_FER_2"/>
    <property type="match status" value="1"/>
</dbReference>
<organism evidence="3">
    <name type="scientific">marine metagenome</name>
    <dbReference type="NCBI Taxonomy" id="408172"/>
    <lineage>
        <taxon>unclassified sequences</taxon>
        <taxon>metagenomes</taxon>
        <taxon>ecological metagenomes</taxon>
    </lineage>
</organism>
<sequence>MRLFSHKRRPVHLGPHCAERLPRLAPDATPNGWTGTTPSPPTEKAIPGPQAAVNAFARYQELFDAARRGVPAPERAPIPGGPDEVAANLAAGCYFLDADATATCLVPRDAWSSESTAEMVTHRWAVVVLIDFAHGVEAGRPGDAWMLGSQQAAADLRATELAVITAGYIRNLGYDATAHSAGASDLDLGRVALQAGLLEICNGELRSPWSKRGFGIGVVTTDLEATPQAPLAPRSWTDRLRSHGPRWWFGFGGTRPGWGRLRGECRPLHLGSYPMERVRRVSEATTLVLEEEIPRVPQRASFFDRPIHGDLGTKFVEDRKVFAIKTPSANAYVSMIRSMVPHQDGLIADRTAPGTDDSDANASSVKALAHLLGGDMVGICRIPLHAWYSHDAGGEPIEPYHQNAIVILLDQGYETMEGASGDDWISGAQSMRAYMRGAEIAGVIAEHLRGLGWSARSQTNALSHVLHIPLVLDAGLGELSRIGELVLNPFVGPRFKSVVVTTDLPLTPDRHIDFGLQDFCQKCTKCARECPCGAISFTDKVMFNGYEMWKPDAEKCAKYRLGNLKGSACGRCMKTCPYNTEGLLSQRMWLWAAIRLPFLRRSIARWDDRVKNGSINLVKKWWWDLEFVDGRTVEPSKGTNRRELDMNGGRIASKQKIAMYFADQNPPPEAVGVAVKPNRKEAVERGAAAESPAMARRRVGR</sequence>
<dbReference type="InterPro" id="IPR017900">
    <property type="entry name" value="4Fe4S_Fe_S_CS"/>
</dbReference>
<dbReference type="SUPFAM" id="SSF54862">
    <property type="entry name" value="4Fe-4S ferredoxins"/>
    <property type="match status" value="1"/>
</dbReference>
<dbReference type="PROSITE" id="PS00198">
    <property type="entry name" value="4FE4S_FER_1"/>
    <property type="match status" value="1"/>
</dbReference>
<name>A0A381PZB4_9ZZZZ</name>
<feature type="region of interest" description="Disordered" evidence="1">
    <location>
        <begin position="15"/>
        <end position="47"/>
    </location>
</feature>
<dbReference type="InterPro" id="IPR017896">
    <property type="entry name" value="4Fe4S_Fe-S-bd"/>
</dbReference>